<gene>
    <name evidence="1" type="primary">BLOC1S4</name>
    <name evidence="1" type="ORF">K3G42_011883</name>
</gene>
<accession>A0ACB8FCV6</accession>
<reference evidence="1" key="1">
    <citation type="submission" date="2021-08" db="EMBL/GenBank/DDBJ databases">
        <title>The first chromosome-level gecko genome reveals the dynamic sex chromosomes of Neotropical dwarf geckos (Sphaerodactylidae: Sphaerodactylus).</title>
        <authorList>
            <person name="Pinto B.J."/>
            <person name="Keating S.E."/>
            <person name="Gamble T."/>
        </authorList>
    </citation>
    <scope>NUCLEOTIDE SEQUENCE</scope>
    <source>
        <strain evidence="1">TG3544</strain>
    </source>
</reference>
<keyword evidence="2" id="KW-1185">Reference proteome</keyword>
<sequence>MDEEEAAAAAAEEPPPPVSQLSGDSGNVSQSHSSTSGLGDGEAATDGEQLLLAATADYAAYLLQPLDGSASDAQIRTLDKSLEELLTRVDEFVGMLDMIRSDSSQIVNESVPHIHAKAMEMRQLYKKIDKLEAFVKMVGNNVAGMEEHITKAEADLGAFPNTFRKLLNSINVPSFLNKSSSSRPKQSLYEPPNLFRTEDYFPSMRETQYT</sequence>
<protein>
    <submittedName>
        <fullName evidence="1">Biogenesis of lysosome- organelles complex 1 subunit 4</fullName>
    </submittedName>
</protein>
<evidence type="ECO:0000313" key="2">
    <source>
        <dbReference type="Proteomes" id="UP000827872"/>
    </source>
</evidence>
<organism evidence="1 2">
    <name type="scientific">Sphaerodactylus townsendi</name>
    <dbReference type="NCBI Taxonomy" id="933632"/>
    <lineage>
        <taxon>Eukaryota</taxon>
        <taxon>Metazoa</taxon>
        <taxon>Chordata</taxon>
        <taxon>Craniata</taxon>
        <taxon>Vertebrata</taxon>
        <taxon>Euteleostomi</taxon>
        <taxon>Lepidosauria</taxon>
        <taxon>Squamata</taxon>
        <taxon>Bifurcata</taxon>
        <taxon>Gekkota</taxon>
        <taxon>Sphaerodactylidae</taxon>
        <taxon>Sphaerodactylus</taxon>
    </lineage>
</organism>
<comment type="caution">
    <text evidence="1">The sequence shown here is derived from an EMBL/GenBank/DDBJ whole genome shotgun (WGS) entry which is preliminary data.</text>
</comment>
<proteinExistence type="predicted"/>
<dbReference type="EMBL" id="CM037622">
    <property type="protein sequence ID" value="KAH8003121.1"/>
    <property type="molecule type" value="Genomic_DNA"/>
</dbReference>
<evidence type="ECO:0000313" key="1">
    <source>
        <dbReference type="EMBL" id="KAH8003121.1"/>
    </source>
</evidence>
<name>A0ACB8FCV6_9SAUR</name>
<dbReference type="Proteomes" id="UP000827872">
    <property type="component" value="Linkage Group LG09"/>
</dbReference>